<comment type="caution">
    <text evidence="2">The sequence shown here is derived from an EMBL/GenBank/DDBJ whole genome shotgun (WGS) entry which is preliminary data.</text>
</comment>
<keyword evidence="3" id="KW-1185">Reference proteome</keyword>
<name>A0A8S1RRR1_9CILI</name>
<keyword evidence="1" id="KW-1133">Transmembrane helix</keyword>
<gene>
    <name evidence="2" type="ORF">PSON_ATCC_30995.1.T2320005</name>
</gene>
<accession>A0A8S1RRR1</accession>
<keyword evidence="1" id="KW-0812">Transmembrane</keyword>
<feature type="transmembrane region" description="Helical" evidence="1">
    <location>
        <begin position="37"/>
        <end position="59"/>
    </location>
</feature>
<feature type="transmembrane region" description="Helical" evidence="1">
    <location>
        <begin position="79"/>
        <end position="100"/>
    </location>
</feature>
<dbReference type="EMBL" id="CAJJDN010000232">
    <property type="protein sequence ID" value="CAD8129595.1"/>
    <property type="molecule type" value="Genomic_DNA"/>
</dbReference>
<reference evidence="2" key="1">
    <citation type="submission" date="2021-01" db="EMBL/GenBank/DDBJ databases">
        <authorList>
            <consortium name="Genoscope - CEA"/>
            <person name="William W."/>
        </authorList>
    </citation>
    <scope>NUCLEOTIDE SEQUENCE</scope>
</reference>
<organism evidence="2 3">
    <name type="scientific">Paramecium sonneborni</name>
    <dbReference type="NCBI Taxonomy" id="65129"/>
    <lineage>
        <taxon>Eukaryota</taxon>
        <taxon>Sar</taxon>
        <taxon>Alveolata</taxon>
        <taxon>Ciliophora</taxon>
        <taxon>Intramacronucleata</taxon>
        <taxon>Oligohymenophorea</taxon>
        <taxon>Peniculida</taxon>
        <taxon>Parameciidae</taxon>
        <taxon>Paramecium</taxon>
    </lineage>
</organism>
<dbReference type="Proteomes" id="UP000692954">
    <property type="component" value="Unassembled WGS sequence"/>
</dbReference>
<sequence length="268" mass="32842">MLNKKLLIDFKNIRAKNCPTTAQFIASRKWFHRQHQYSLIFFQKFWFLYILHFSFQYIIQIGSFQDFTFLKIRIQHAQTILIVHYYLFNYLINIVFILLYQQQQFQLKFHYLKFIINLSLLFQYTQDEQLRHRLTKITLLTRLYIQIDNPDIQSALFCLLLLCKIRYFLQLVLLLIIINTQWVFYLLDRIDICYLFFIFITFSSAFYPIIFEICFFKSFDLEQFCVSKVVIMIETLIMMILGEIVFRRGLILKLIFQLYIIVIKILMY</sequence>
<feature type="transmembrane region" description="Helical" evidence="1">
    <location>
        <begin position="225"/>
        <end position="244"/>
    </location>
</feature>
<evidence type="ECO:0000313" key="3">
    <source>
        <dbReference type="Proteomes" id="UP000692954"/>
    </source>
</evidence>
<evidence type="ECO:0000256" key="1">
    <source>
        <dbReference type="SAM" id="Phobius"/>
    </source>
</evidence>
<evidence type="ECO:0000313" key="2">
    <source>
        <dbReference type="EMBL" id="CAD8129595.1"/>
    </source>
</evidence>
<keyword evidence="1" id="KW-0472">Membrane</keyword>
<proteinExistence type="predicted"/>
<protein>
    <recommendedName>
        <fullName evidence="4">Transmembrane protein</fullName>
    </recommendedName>
</protein>
<feature type="transmembrane region" description="Helical" evidence="1">
    <location>
        <begin position="167"/>
        <end position="187"/>
    </location>
</feature>
<dbReference type="AlphaFoldDB" id="A0A8S1RRR1"/>
<feature type="transmembrane region" description="Helical" evidence="1">
    <location>
        <begin position="193"/>
        <end position="213"/>
    </location>
</feature>
<evidence type="ECO:0008006" key="4">
    <source>
        <dbReference type="Google" id="ProtNLM"/>
    </source>
</evidence>